<keyword evidence="5" id="KW-1185">Reference proteome</keyword>
<dbReference type="PROSITE" id="PS51819">
    <property type="entry name" value="VOC"/>
    <property type="match status" value="1"/>
</dbReference>
<reference evidence="4 5" key="1">
    <citation type="submission" date="2020-09" db="EMBL/GenBank/DDBJ databases">
        <title>Echinicola sp. CAU 1574 isolated from sand of Sido Beach.</title>
        <authorList>
            <person name="Kim W."/>
        </authorList>
    </citation>
    <scope>NUCLEOTIDE SEQUENCE [LARGE SCALE GENOMIC DNA]</scope>
    <source>
        <strain evidence="4 5">CAU 1574</strain>
    </source>
</reference>
<evidence type="ECO:0000313" key="4">
    <source>
        <dbReference type="EMBL" id="MBD8488003.1"/>
    </source>
</evidence>
<dbReference type="Gene3D" id="3.10.180.10">
    <property type="entry name" value="2,3-Dihydroxybiphenyl 1,2-Dioxygenase, domain 1"/>
    <property type="match status" value="1"/>
</dbReference>
<evidence type="ECO:0000256" key="2">
    <source>
        <dbReference type="SAM" id="SignalP"/>
    </source>
</evidence>
<dbReference type="RefSeq" id="WP_192008716.1">
    <property type="nucleotide sequence ID" value="NZ_JACYTQ010000001.1"/>
</dbReference>
<dbReference type="CDD" id="cd06587">
    <property type="entry name" value="VOC"/>
    <property type="match status" value="1"/>
</dbReference>
<dbReference type="InterPro" id="IPR018146">
    <property type="entry name" value="Glyoxalase_1_CS"/>
</dbReference>
<feature type="signal peptide" evidence="2">
    <location>
        <begin position="1"/>
        <end position="22"/>
    </location>
</feature>
<dbReference type="InterPro" id="IPR004360">
    <property type="entry name" value="Glyas_Fos-R_dOase_dom"/>
</dbReference>
<protein>
    <submittedName>
        <fullName evidence="4">VOC family protein</fullName>
    </submittedName>
</protein>
<evidence type="ECO:0000259" key="3">
    <source>
        <dbReference type="PROSITE" id="PS51819"/>
    </source>
</evidence>
<organism evidence="4 5">
    <name type="scientific">Echinicola arenosa</name>
    <dbReference type="NCBI Taxonomy" id="2774144"/>
    <lineage>
        <taxon>Bacteria</taxon>
        <taxon>Pseudomonadati</taxon>
        <taxon>Bacteroidota</taxon>
        <taxon>Cytophagia</taxon>
        <taxon>Cytophagales</taxon>
        <taxon>Cyclobacteriaceae</taxon>
        <taxon>Echinicola</taxon>
    </lineage>
</organism>
<dbReference type="InterPro" id="IPR029068">
    <property type="entry name" value="Glyas_Bleomycin-R_OHBP_Dase"/>
</dbReference>
<dbReference type="InterPro" id="IPR050383">
    <property type="entry name" value="GlyoxalaseI/FosfomycinResist"/>
</dbReference>
<dbReference type="PANTHER" id="PTHR21366:SF22">
    <property type="entry name" value="VOC DOMAIN-CONTAINING PROTEIN"/>
    <property type="match status" value="1"/>
</dbReference>
<keyword evidence="1" id="KW-0479">Metal-binding</keyword>
<name>A0ABR9AGU9_9BACT</name>
<gene>
    <name evidence="4" type="ORF">IFO69_04500</name>
</gene>
<keyword evidence="2" id="KW-0732">Signal</keyword>
<dbReference type="Proteomes" id="UP000647133">
    <property type="component" value="Unassembled WGS sequence"/>
</dbReference>
<dbReference type="PROSITE" id="PS00934">
    <property type="entry name" value="GLYOXALASE_I_1"/>
    <property type="match status" value="1"/>
</dbReference>
<dbReference type="SUPFAM" id="SSF54593">
    <property type="entry name" value="Glyoxalase/Bleomycin resistance protein/Dihydroxybiphenyl dioxygenase"/>
    <property type="match status" value="1"/>
</dbReference>
<evidence type="ECO:0000256" key="1">
    <source>
        <dbReference type="ARBA" id="ARBA00022723"/>
    </source>
</evidence>
<proteinExistence type="predicted"/>
<dbReference type="PANTHER" id="PTHR21366">
    <property type="entry name" value="GLYOXALASE FAMILY PROTEIN"/>
    <property type="match status" value="1"/>
</dbReference>
<comment type="caution">
    <text evidence="4">The sequence shown here is derived from an EMBL/GenBank/DDBJ whole genome shotgun (WGS) entry which is preliminary data.</text>
</comment>
<feature type="chain" id="PRO_5046895397" evidence="2">
    <location>
        <begin position="23"/>
        <end position="147"/>
    </location>
</feature>
<dbReference type="EMBL" id="JACYTQ010000001">
    <property type="protein sequence ID" value="MBD8488003.1"/>
    <property type="molecule type" value="Genomic_DNA"/>
</dbReference>
<accession>A0ABR9AGU9</accession>
<dbReference type="Pfam" id="PF00903">
    <property type="entry name" value="Glyoxalase"/>
    <property type="match status" value="1"/>
</dbReference>
<evidence type="ECO:0000313" key="5">
    <source>
        <dbReference type="Proteomes" id="UP000647133"/>
    </source>
</evidence>
<dbReference type="InterPro" id="IPR037523">
    <property type="entry name" value="VOC_core"/>
</dbReference>
<feature type="domain" description="VOC" evidence="3">
    <location>
        <begin position="25"/>
        <end position="146"/>
    </location>
</feature>
<sequence length="147" mass="16730">MKNLLAFLSILLLTSISMSAFSQTKLNHIAVYVEDLKASSDFYGNFLGLTEIEEPFKDGLHTWYDIGGGQLHLIEQLPWTAPTINKINHLCFSMADLDGFIEKLRANNISFEDWPGEKGKVNIRPDGVKQIYIQDPNGYWIEVNDEH</sequence>